<comment type="pathway">
    <text evidence="2">Glycan biosynthesis; glycogen metabolism.</text>
</comment>
<dbReference type="GO" id="GO:0005977">
    <property type="term" value="P:glycogen metabolic process"/>
    <property type="evidence" value="ECO:0007669"/>
    <property type="project" value="UniProtKB-UniPathway"/>
</dbReference>
<keyword evidence="10" id="KW-0449">Lipoprotein</keyword>
<keyword evidence="9" id="KW-0119">Carbohydrate metabolism</keyword>
<dbReference type="UniPathway" id="UPA00163"/>
<keyword evidence="8" id="KW-0472">Membrane</keyword>
<dbReference type="InterPro" id="IPR045583">
    <property type="entry name" value="KPBA/B_C"/>
</dbReference>
<evidence type="ECO:0000256" key="7">
    <source>
        <dbReference type="ARBA" id="ARBA00022860"/>
    </source>
</evidence>
<dbReference type="Gene3D" id="1.50.10.10">
    <property type="match status" value="1"/>
</dbReference>
<keyword evidence="14" id="KW-0418">Kinase</keyword>
<dbReference type="FunFam" id="1.50.10.10:FF:000004">
    <property type="entry name" value="Phosphorylase b kinase regulatory subunit"/>
    <property type="match status" value="1"/>
</dbReference>
<feature type="domain" description="GH15-like" evidence="12">
    <location>
        <begin position="9"/>
        <end position="824"/>
    </location>
</feature>
<evidence type="ECO:0000256" key="8">
    <source>
        <dbReference type="ARBA" id="ARBA00023136"/>
    </source>
</evidence>
<dbReference type="PANTHER" id="PTHR10749:SF8">
    <property type="entry name" value="PHOSPHORYLASE B KINASE REGULATORY SUBUNIT BETA"/>
    <property type="match status" value="1"/>
</dbReference>
<proteinExistence type="inferred from homology"/>
<evidence type="ECO:0000256" key="5">
    <source>
        <dbReference type="ARBA" id="ARBA00022553"/>
    </source>
</evidence>
<dbReference type="GO" id="GO:0016301">
    <property type="term" value="F:kinase activity"/>
    <property type="evidence" value="ECO:0007669"/>
    <property type="project" value="UniProtKB-KW"/>
</dbReference>
<gene>
    <name evidence="14" type="ORF">AVDCRST_MAG94-5003</name>
</gene>
<dbReference type="Pfam" id="PF19292">
    <property type="entry name" value="KPBB_C"/>
    <property type="match status" value="1"/>
</dbReference>
<dbReference type="EMBL" id="CADCTY010001728">
    <property type="protein sequence ID" value="CAA9383339.1"/>
    <property type="molecule type" value="Genomic_DNA"/>
</dbReference>
<evidence type="ECO:0000259" key="13">
    <source>
        <dbReference type="Pfam" id="PF19292"/>
    </source>
</evidence>
<dbReference type="SUPFAM" id="SSF48208">
    <property type="entry name" value="Six-hairpin glycosidases"/>
    <property type="match status" value="1"/>
</dbReference>
<evidence type="ECO:0000256" key="6">
    <source>
        <dbReference type="ARBA" id="ARBA00022600"/>
    </source>
</evidence>
<keyword evidence="5" id="KW-0597">Phosphoprotein</keyword>
<evidence type="ECO:0000256" key="11">
    <source>
        <dbReference type="ARBA" id="ARBA00023289"/>
    </source>
</evidence>
<keyword evidence="4" id="KW-1003">Cell membrane</keyword>
<keyword evidence="11" id="KW-0636">Prenylation</keyword>
<evidence type="ECO:0000256" key="2">
    <source>
        <dbReference type="ARBA" id="ARBA00005131"/>
    </source>
</evidence>
<keyword evidence="6" id="KW-0321">Glycogen metabolism</keyword>
<evidence type="ECO:0000259" key="12">
    <source>
        <dbReference type="Pfam" id="PF00723"/>
    </source>
</evidence>
<organism evidence="14">
    <name type="scientific">uncultured Leptolyngbya sp</name>
    <dbReference type="NCBI Taxonomy" id="332963"/>
    <lineage>
        <taxon>Bacteria</taxon>
        <taxon>Bacillati</taxon>
        <taxon>Cyanobacteriota</taxon>
        <taxon>Cyanophyceae</taxon>
        <taxon>Leptolyngbyales</taxon>
        <taxon>Leptolyngbyaceae</taxon>
        <taxon>Leptolyngbya group</taxon>
        <taxon>Leptolyngbya</taxon>
        <taxon>environmental samples</taxon>
    </lineage>
</organism>
<evidence type="ECO:0000256" key="1">
    <source>
        <dbReference type="ARBA" id="ARBA00004342"/>
    </source>
</evidence>
<dbReference type="PANTHER" id="PTHR10749">
    <property type="entry name" value="PHOSPHORYLASE B KINASE REGULATORY SUBUNIT"/>
    <property type="match status" value="1"/>
</dbReference>
<keyword evidence="14" id="KW-0808">Transferase</keyword>
<sequence length="1081" mass="123215">MRTATLQERLDTYYEQIRTIILIRQNPITGLLPASTAVNAHGDYTDAWVRDNVYSILAVWGLGLAYRRLDDDRGRTFELEHSVVKLMRGLLFAMMRQVQKVERFKVTQSPLDALHAKYDTQTGCTVVGDDQWGHLQLDATSIFLLMLAQMTASGLHIVFTMDEVNFIQNLVYYIGRAYRTPDFGIWERGNKINHGNPELNASSVGMAKAALEAMSGLNLFGVHGNQNSVIHVLPDEIARSRITLESMLPRESSSKEVDAALLSVIGFPAFAVDDGALRDRTRNDIIQKLQGKYGCKRFLRDGHQTVLEDTSRLHYEPWELKQFEHIECEWPLFFTYLLLDAVFRGDRDQIQDYQARLQAVLVDRDGLHLLPELYYVPANCVEAEQAAPQSQKRLPNENVPLVWAQSLYLLGQLLSENLLAVGDIDPLGRHLHIRQQRKPQVQVALLAEDEALQSTLAAYGIATQTPTQAEVFQVREAQELAAVYTQIGRNDKLNLSGRPARRLRSLTTSRIFQIRGDRIVFLPSLLDKQQFYLTLDPHFLATQIRTELAHIQRHWSQLGRPTMTLLLDQEMLEADDPEASDTMPLLTLLQELNSGNCNGVQVKLGQLNQLMLTAAIERIDFLHDFDFTQSPVQDALPETQYLNFQPDKLVPLSITQEFRLECETNITLLLSSLKESANLYEQVELLSTLLRLKGFAFDTGFGQPTETVTVGNLLDEVYVKAGRLKQWAIVRRAAGLCNKVDISLADAVIDILVRQKQIAVGRAYSEASLITRPASPIEVMEKITEFCREDIRDRMLTQEILIYLSLLIKAQPPLFNGLLTLRVGYLILLITSELAWELSIPQDEAYERMMQLSPHEIQTRLQHVLEGYQSLDKALFRQESLPVNQRQMNIEWVVRSDQPEEDDTQPAVENWWRKRQLDGSLNRVPKHFYPNVWNVLKHCKGLVIGDKLERRNRLDSDVLLSETTPGEKNFALQVEHLLNKIQAPEYRQVNIEALMELSTIAEGNPNLLIEDYIVLDVLVGHAVRLAWLDAHPDQHDRYDEHKAEAWRSFYASSPYDCASYVAKALRFLTELATAAEVRSRQ</sequence>
<accession>A0A6J4NAW8</accession>
<dbReference type="InterPro" id="IPR011613">
    <property type="entry name" value="GH15-like"/>
</dbReference>
<dbReference type="AlphaFoldDB" id="A0A6J4NAW8"/>
<feature type="domain" description="Phosphorylase b kinase regulatory subunit alpha/beta C-terminal" evidence="13">
    <location>
        <begin position="837"/>
        <end position="1073"/>
    </location>
</feature>
<keyword evidence="7" id="KW-0112">Calmodulin-binding</keyword>
<dbReference type="GO" id="GO:0005516">
    <property type="term" value="F:calmodulin binding"/>
    <property type="evidence" value="ECO:0007669"/>
    <property type="project" value="UniProtKB-KW"/>
</dbReference>
<reference evidence="14" key="1">
    <citation type="submission" date="2020-02" db="EMBL/GenBank/DDBJ databases">
        <authorList>
            <person name="Meier V. D."/>
        </authorList>
    </citation>
    <scope>NUCLEOTIDE SEQUENCE</scope>
    <source>
        <strain evidence="14">AVDCRST_MAG94</strain>
    </source>
</reference>
<dbReference type="GO" id="GO:0005886">
    <property type="term" value="C:plasma membrane"/>
    <property type="evidence" value="ECO:0007669"/>
    <property type="project" value="UniProtKB-SubCell"/>
</dbReference>
<dbReference type="InterPro" id="IPR008928">
    <property type="entry name" value="6-hairpin_glycosidase_sf"/>
</dbReference>
<dbReference type="GO" id="GO:0005964">
    <property type="term" value="C:phosphorylase kinase complex"/>
    <property type="evidence" value="ECO:0007669"/>
    <property type="project" value="TreeGrafter"/>
</dbReference>
<evidence type="ECO:0000256" key="9">
    <source>
        <dbReference type="ARBA" id="ARBA00023277"/>
    </source>
</evidence>
<evidence type="ECO:0000256" key="4">
    <source>
        <dbReference type="ARBA" id="ARBA00022475"/>
    </source>
</evidence>
<dbReference type="InterPro" id="IPR008734">
    <property type="entry name" value="PHK_A/B_su"/>
</dbReference>
<evidence type="ECO:0000256" key="3">
    <source>
        <dbReference type="ARBA" id="ARBA00007128"/>
    </source>
</evidence>
<comment type="similarity">
    <text evidence="3">Belongs to the phosphorylase b kinase regulatory chain family.</text>
</comment>
<comment type="subcellular location">
    <subcellularLocation>
        <location evidence="1">Cell membrane</location>
        <topology evidence="1">Lipid-anchor</topology>
        <orientation evidence="1">Cytoplasmic side</orientation>
    </subcellularLocation>
</comment>
<dbReference type="Pfam" id="PF00723">
    <property type="entry name" value="Glyco_hydro_15"/>
    <property type="match status" value="1"/>
</dbReference>
<evidence type="ECO:0000256" key="10">
    <source>
        <dbReference type="ARBA" id="ARBA00023288"/>
    </source>
</evidence>
<dbReference type="InterPro" id="IPR012341">
    <property type="entry name" value="6hp_glycosidase-like_sf"/>
</dbReference>
<protein>
    <submittedName>
        <fullName evidence="14">Phosphorylase kinase alpha subunit</fullName>
    </submittedName>
</protein>
<evidence type="ECO:0000313" key="14">
    <source>
        <dbReference type="EMBL" id="CAA9383339.1"/>
    </source>
</evidence>
<name>A0A6J4NAW8_9CYAN</name>